<feature type="compositionally biased region" description="Acidic residues" evidence="5">
    <location>
        <begin position="123"/>
        <end position="135"/>
    </location>
</feature>
<dbReference type="InterPro" id="IPR046347">
    <property type="entry name" value="bZIP_sf"/>
</dbReference>
<evidence type="ECO:0000259" key="6">
    <source>
        <dbReference type="PROSITE" id="PS50217"/>
    </source>
</evidence>
<dbReference type="GO" id="GO:0003700">
    <property type="term" value="F:DNA-binding transcription factor activity"/>
    <property type="evidence" value="ECO:0007669"/>
    <property type="project" value="InterPro"/>
</dbReference>
<dbReference type="SUPFAM" id="SSF57959">
    <property type="entry name" value="Leucine zipper domain"/>
    <property type="match status" value="1"/>
</dbReference>
<dbReference type="PROSITE" id="PS50217">
    <property type="entry name" value="BZIP"/>
    <property type="match status" value="1"/>
</dbReference>
<keyword evidence="2" id="KW-0805">Transcription regulation</keyword>
<comment type="caution">
    <text evidence="7">The sequence shown here is derived from an EMBL/GenBank/DDBJ whole genome shotgun (WGS) entry which is preliminary data.</text>
</comment>
<dbReference type="OrthoDB" id="5571888at2759"/>
<feature type="compositionally biased region" description="Polar residues" evidence="5">
    <location>
        <begin position="144"/>
        <end position="161"/>
    </location>
</feature>
<feature type="compositionally biased region" description="Low complexity" evidence="5">
    <location>
        <begin position="275"/>
        <end position="305"/>
    </location>
</feature>
<comment type="subcellular location">
    <subcellularLocation>
        <location evidence="1">Nucleus</location>
    </subcellularLocation>
</comment>
<dbReference type="PANTHER" id="PTHR19304">
    <property type="entry name" value="CYCLIC-AMP RESPONSE ELEMENT BINDING PROTEIN"/>
    <property type="match status" value="1"/>
</dbReference>
<dbReference type="Proteomes" id="UP000054564">
    <property type="component" value="Unassembled WGS sequence"/>
</dbReference>
<feature type="domain" description="BZIP" evidence="6">
    <location>
        <begin position="191"/>
        <end position="254"/>
    </location>
</feature>
<evidence type="ECO:0000256" key="5">
    <source>
        <dbReference type="SAM" id="MobiDB-lite"/>
    </source>
</evidence>
<accession>A0A0L0VGD4</accession>
<protein>
    <recommendedName>
        <fullName evidence="6">BZIP domain-containing protein</fullName>
    </recommendedName>
</protein>
<dbReference type="CDD" id="cd14810">
    <property type="entry name" value="bZIP_u1"/>
    <property type="match status" value="1"/>
</dbReference>
<gene>
    <name evidence="7" type="ORF">PSTG_08545</name>
</gene>
<dbReference type="InterPro" id="IPR051027">
    <property type="entry name" value="bZIP_transcription_factors"/>
</dbReference>
<dbReference type="PROSITE" id="PS00036">
    <property type="entry name" value="BZIP_BASIC"/>
    <property type="match status" value="1"/>
</dbReference>
<dbReference type="SMART" id="SM00338">
    <property type="entry name" value="BRLZ"/>
    <property type="match status" value="1"/>
</dbReference>
<evidence type="ECO:0000313" key="7">
    <source>
        <dbReference type="EMBL" id="KNE98271.1"/>
    </source>
</evidence>
<dbReference type="InterPro" id="IPR004827">
    <property type="entry name" value="bZIP"/>
</dbReference>
<proteinExistence type="predicted"/>
<dbReference type="GO" id="GO:0005634">
    <property type="term" value="C:nucleus"/>
    <property type="evidence" value="ECO:0007669"/>
    <property type="project" value="UniProtKB-SubCell"/>
</dbReference>
<evidence type="ECO:0000256" key="4">
    <source>
        <dbReference type="ARBA" id="ARBA00023242"/>
    </source>
</evidence>
<name>A0A0L0VGD4_9BASI</name>
<dbReference type="STRING" id="1165861.A0A0L0VGD4"/>
<dbReference type="Gene3D" id="1.20.5.170">
    <property type="match status" value="1"/>
</dbReference>
<reference evidence="8" key="1">
    <citation type="submission" date="2014-03" db="EMBL/GenBank/DDBJ databases">
        <title>The Genome Sequence of Puccinia striiformis f. sp. tritici PST-78.</title>
        <authorList>
            <consortium name="The Broad Institute Genome Sequencing Platform"/>
            <person name="Cuomo C."/>
            <person name="Hulbert S."/>
            <person name="Chen X."/>
            <person name="Walker B."/>
            <person name="Young S.K."/>
            <person name="Zeng Q."/>
            <person name="Gargeya S."/>
            <person name="Fitzgerald M."/>
            <person name="Haas B."/>
            <person name="Abouelleil A."/>
            <person name="Alvarado L."/>
            <person name="Arachchi H.M."/>
            <person name="Berlin A.M."/>
            <person name="Chapman S.B."/>
            <person name="Goldberg J."/>
            <person name="Griggs A."/>
            <person name="Gujja S."/>
            <person name="Hansen M."/>
            <person name="Howarth C."/>
            <person name="Imamovic A."/>
            <person name="Larimer J."/>
            <person name="McCowan C."/>
            <person name="Montmayeur A."/>
            <person name="Murphy C."/>
            <person name="Neiman D."/>
            <person name="Pearson M."/>
            <person name="Priest M."/>
            <person name="Roberts A."/>
            <person name="Saif S."/>
            <person name="Shea T."/>
            <person name="Sisk P."/>
            <person name="Sykes S."/>
            <person name="Wortman J."/>
            <person name="Nusbaum C."/>
            <person name="Birren B."/>
        </authorList>
    </citation>
    <scope>NUCLEOTIDE SEQUENCE [LARGE SCALE GENOMIC DNA]</scope>
    <source>
        <strain evidence="8">race PST-78</strain>
    </source>
</reference>
<feature type="region of interest" description="Disordered" evidence="5">
    <location>
        <begin position="275"/>
        <end position="336"/>
    </location>
</feature>
<organism evidence="7 8">
    <name type="scientific">Puccinia striiformis f. sp. tritici PST-78</name>
    <dbReference type="NCBI Taxonomy" id="1165861"/>
    <lineage>
        <taxon>Eukaryota</taxon>
        <taxon>Fungi</taxon>
        <taxon>Dikarya</taxon>
        <taxon>Basidiomycota</taxon>
        <taxon>Pucciniomycotina</taxon>
        <taxon>Pucciniomycetes</taxon>
        <taxon>Pucciniales</taxon>
        <taxon>Pucciniaceae</taxon>
        <taxon>Puccinia</taxon>
    </lineage>
</organism>
<dbReference type="EMBL" id="AJIL01000059">
    <property type="protein sequence ID" value="KNE98271.1"/>
    <property type="molecule type" value="Genomic_DNA"/>
</dbReference>
<evidence type="ECO:0000256" key="1">
    <source>
        <dbReference type="ARBA" id="ARBA00004123"/>
    </source>
</evidence>
<feature type="region of interest" description="Disordered" evidence="5">
    <location>
        <begin position="414"/>
        <end position="445"/>
    </location>
</feature>
<feature type="compositionally biased region" description="Basic and acidic residues" evidence="5">
    <location>
        <begin position="419"/>
        <end position="430"/>
    </location>
</feature>
<dbReference type="AlphaFoldDB" id="A0A0L0VGD4"/>
<evidence type="ECO:0000313" key="8">
    <source>
        <dbReference type="Proteomes" id="UP000054564"/>
    </source>
</evidence>
<keyword evidence="8" id="KW-1185">Reference proteome</keyword>
<sequence>MNDQIEINDWLNLDQADEDIGIFNNNELTNNNYYFNFNPNNEDLLLLNQQEESSTTTTTTATIDPSTIISHYPSSSNNNNQFPSYALDPALLTATTNTNNQQSNGDLKITLPLRLPSSFKREEEEEEEEEEEDDIQEQRRNTHSRSSSAITLGQQSSTQPTTHKRTLSHSHALINVPEWEDKPSPEEYKNLTSKEKRQLRNKISARNFRHRRKQHISDLELQVAQRDLTIDNLVQDLCNLKNENKDLKNQVDLLKLKWSDLMKKIEEISISSFPTTSSTTAANSSSTPVPSSSSNNTNPNLPGSPRLRSTKSNGLIPLPNLHKDLGSHTRKPFNGVGGMAGHGNVGVHTTLIPDVSVDVYEGAPIRSPSSYPVESLIIKIEEKEEEILSPQALLELKFENQVDDDKKIKARIGSPFSNKENRSSDDHHQQPDVVSNGSDQEDDDKVKEIERKLWRLVHEVLRPEDDDDEEECAIDPIKLKSVLDGTLVLKLVDPINPPPPYHNLLDQYQVPIRT</sequence>
<keyword evidence="4" id="KW-0539">Nucleus</keyword>
<feature type="compositionally biased region" description="Basic and acidic residues" evidence="5">
    <location>
        <begin position="179"/>
        <end position="198"/>
    </location>
</feature>
<evidence type="ECO:0000256" key="2">
    <source>
        <dbReference type="ARBA" id="ARBA00023015"/>
    </source>
</evidence>
<feature type="region of interest" description="Disordered" evidence="5">
    <location>
        <begin position="96"/>
        <end position="202"/>
    </location>
</feature>
<keyword evidence="3" id="KW-0804">Transcription</keyword>
<evidence type="ECO:0000256" key="3">
    <source>
        <dbReference type="ARBA" id="ARBA00023163"/>
    </source>
</evidence>